<comment type="caution">
    <text evidence="1">The sequence shown here is derived from an EMBL/GenBank/DDBJ whole genome shotgun (WGS) entry which is preliminary data.</text>
</comment>
<name>A0A392SU64_9FABA</name>
<feature type="non-terminal residue" evidence="1">
    <location>
        <position position="89"/>
    </location>
</feature>
<dbReference type="EMBL" id="LXQA010446432">
    <property type="protein sequence ID" value="MCI52381.1"/>
    <property type="molecule type" value="Genomic_DNA"/>
</dbReference>
<evidence type="ECO:0000313" key="1">
    <source>
        <dbReference type="EMBL" id="MCI52381.1"/>
    </source>
</evidence>
<organism evidence="1 2">
    <name type="scientific">Trifolium medium</name>
    <dbReference type="NCBI Taxonomy" id="97028"/>
    <lineage>
        <taxon>Eukaryota</taxon>
        <taxon>Viridiplantae</taxon>
        <taxon>Streptophyta</taxon>
        <taxon>Embryophyta</taxon>
        <taxon>Tracheophyta</taxon>
        <taxon>Spermatophyta</taxon>
        <taxon>Magnoliopsida</taxon>
        <taxon>eudicotyledons</taxon>
        <taxon>Gunneridae</taxon>
        <taxon>Pentapetalae</taxon>
        <taxon>rosids</taxon>
        <taxon>fabids</taxon>
        <taxon>Fabales</taxon>
        <taxon>Fabaceae</taxon>
        <taxon>Papilionoideae</taxon>
        <taxon>50 kb inversion clade</taxon>
        <taxon>NPAAA clade</taxon>
        <taxon>Hologalegina</taxon>
        <taxon>IRL clade</taxon>
        <taxon>Trifolieae</taxon>
        <taxon>Trifolium</taxon>
    </lineage>
</organism>
<accession>A0A392SU64</accession>
<dbReference type="Proteomes" id="UP000265520">
    <property type="component" value="Unassembled WGS sequence"/>
</dbReference>
<proteinExistence type="predicted"/>
<dbReference type="AlphaFoldDB" id="A0A392SU64"/>
<sequence>MMAEAYQNFGVCFHDHRDCGSAFHVNRFYSYSHLHLVVVQNTARYQTPSLPYTFPHDNSPHRPAFVASCHSHRDHGAEVKHNNDDDGVA</sequence>
<keyword evidence="2" id="KW-1185">Reference proteome</keyword>
<reference evidence="1 2" key="1">
    <citation type="journal article" date="2018" name="Front. Plant Sci.">
        <title>Red Clover (Trifolium pratense) and Zigzag Clover (T. medium) - A Picture of Genomic Similarities and Differences.</title>
        <authorList>
            <person name="Dluhosova J."/>
            <person name="Istvanek J."/>
            <person name="Nedelnik J."/>
            <person name="Repkova J."/>
        </authorList>
    </citation>
    <scope>NUCLEOTIDE SEQUENCE [LARGE SCALE GENOMIC DNA]</scope>
    <source>
        <strain evidence="2">cv. 10/8</strain>
        <tissue evidence="1">Leaf</tissue>
    </source>
</reference>
<protein>
    <submittedName>
        <fullName evidence="1">Uncharacterized protein</fullName>
    </submittedName>
</protein>
<evidence type="ECO:0000313" key="2">
    <source>
        <dbReference type="Proteomes" id="UP000265520"/>
    </source>
</evidence>